<dbReference type="EMBL" id="CP089977">
    <property type="protein sequence ID" value="UXZ04362.1"/>
    <property type="molecule type" value="Genomic_DNA"/>
</dbReference>
<dbReference type="PANTHER" id="PTHR46124">
    <property type="entry name" value="D-AMINOACYL-TRNA DEACYLASE"/>
    <property type="match status" value="1"/>
</dbReference>
<dbReference type="SUPFAM" id="SSF51556">
    <property type="entry name" value="Metallo-dependent hydrolases"/>
    <property type="match status" value="1"/>
</dbReference>
<protein>
    <submittedName>
        <fullName evidence="3">TatD family hydrolase</fullName>
    </submittedName>
</protein>
<keyword evidence="2 3" id="KW-0378">Hydrolase</keyword>
<dbReference type="Proteomes" id="UP001063782">
    <property type="component" value="Chromosome"/>
</dbReference>
<dbReference type="CDD" id="cd01310">
    <property type="entry name" value="TatD_DNAse"/>
    <property type="match status" value="1"/>
</dbReference>
<keyword evidence="4" id="KW-1185">Reference proteome</keyword>
<evidence type="ECO:0000313" key="4">
    <source>
        <dbReference type="Proteomes" id="UP001063782"/>
    </source>
</evidence>
<dbReference type="PANTHER" id="PTHR46124:SF3">
    <property type="entry name" value="HYDROLASE"/>
    <property type="match status" value="1"/>
</dbReference>
<dbReference type="Pfam" id="PF01026">
    <property type="entry name" value="TatD_DNase"/>
    <property type="match status" value="1"/>
</dbReference>
<evidence type="ECO:0000256" key="1">
    <source>
        <dbReference type="ARBA" id="ARBA00009275"/>
    </source>
</evidence>
<dbReference type="PROSITE" id="PS01137">
    <property type="entry name" value="TATD_1"/>
    <property type="match status" value="1"/>
</dbReference>
<gene>
    <name evidence="3" type="ORF">LU297_07150</name>
</gene>
<evidence type="ECO:0000256" key="2">
    <source>
        <dbReference type="ARBA" id="ARBA00022801"/>
    </source>
</evidence>
<dbReference type="InterPro" id="IPR032466">
    <property type="entry name" value="Metal_Hydrolase"/>
</dbReference>
<accession>A0ABY6F2R3</accession>
<dbReference type="GO" id="GO:0016787">
    <property type="term" value="F:hydrolase activity"/>
    <property type="evidence" value="ECO:0007669"/>
    <property type="project" value="UniProtKB-KW"/>
</dbReference>
<dbReference type="RefSeq" id="WP_263075850.1">
    <property type="nucleotide sequence ID" value="NZ_CP089977.1"/>
</dbReference>
<dbReference type="InterPro" id="IPR001130">
    <property type="entry name" value="TatD-like"/>
</dbReference>
<evidence type="ECO:0000313" key="3">
    <source>
        <dbReference type="EMBL" id="UXZ04362.1"/>
    </source>
</evidence>
<organism evidence="3 4">
    <name type="scientific">Moraxella nasicaprae</name>
    <dbReference type="NCBI Taxonomy" id="2904122"/>
    <lineage>
        <taxon>Bacteria</taxon>
        <taxon>Pseudomonadati</taxon>
        <taxon>Pseudomonadota</taxon>
        <taxon>Gammaproteobacteria</taxon>
        <taxon>Moraxellales</taxon>
        <taxon>Moraxellaceae</taxon>
        <taxon>Moraxella</taxon>
    </lineage>
</organism>
<name>A0ABY6F2R3_9GAMM</name>
<dbReference type="InterPro" id="IPR018228">
    <property type="entry name" value="DNase_TatD-rel_CS"/>
</dbReference>
<reference evidence="3" key="1">
    <citation type="submission" date="2021-12" db="EMBL/GenBank/DDBJ databases">
        <title>taxonomy of Moraxella sp. ZY201224.</title>
        <authorList>
            <person name="Li F."/>
        </authorList>
    </citation>
    <scope>NUCLEOTIDE SEQUENCE</scope>
    <source>
        <strain evidence="3">ZY201224</strain>
    </source>
</reference>
<dbReference type="Gene3D" id="3.20.20.140">
    <property type="entry name" value="Metal-dependent hydrolases"/>
    <property type="match status" value="1"/>
</dbReference>
<sequence>MMKLIDTHTHFDVPEYAQNRKAFAQSAHDAGVRHLVLIGLMAQYFERMLAVKDELATFNQAPMAHVAFGLHPLYIQEQEEKDLVLLDEYLTRFGSVAIAEIGLDTYPKALQEAEIFAKQKAFFIEQVALAKHHQLPILLHIRKSHAEVLQILTQQKYQASQLGGIAHSFSGGEQEALAFVKRGFKLGITGQITNPNAKKLHRAVMAVFAKYGVDAFVIETDCPDMMPVPCQHLGHFNEPANLRWVLAHLATMFDIEQETLARKLWQNSCEALRVDWNYE</sequence>
<comment type="similarity">
    <text evidence="1">Belongs to the metallo-dependent hydrolases superfamily. TatD-type hydrolase family.</text>
</comment>
<proteinExistence type="inferred from homology"/>
<dbReference type="PIRSF" id="PIRSF005902">
    <property type="entry name" value="DNase_TatD"/>
    <property type="match status" value="1"/>
</dbReference>